<feature type="region of interest" description="Disordered" evidence="1">
    <location>
        <begin position="102"/>
        <end position="146"/>
    </location>
</feature>
<protein>
    <recommendedName>
        <fullName evidence="4">PDZ domain-containing protein</fullName>
    </recommendedName>
</protein>
<evidence type="ECO:0000313" key="2">
    <source>
        <dbReference type="EMBL" id="KAG5282281.1"/>
    </source>
</evidence>
<evidence type="ECO:0000256" key="1">
    <source>
        <dbReference type="SAM" id="MobiDB-lite"/>
    </source>
</evidence>
<dbReference type="Proteomes" id="UP000823561">
    <property type="component" value="Chromosome 4"/>
</dbReference>
<dbReference type="EMBL" id="JADWDJ010000004">
    <property type="protein sequence ID" value="KAG5282281.1"/>
    <property type="molecule type" value="Genomic_DNA"/>
</dbReference>
<dbReference type="PANTHER" id="PTHR10316:SF41">
    <property type="entry name" value="MAGI FAMILY MEMBER, X-LINKED A-RELATED"/>
    <property type="match status" value="1"/>
</dbReference>
<evidence type="ECO:0000313" key="3">
    <source>
        <dbReference type="Proteomes" id="UP000823561"/>
    </source>
</evidence>
<accession>A0AAV6HA36</accession>
<sequence length="182" mass="20277">MLTTVLHNLFYRSRGSYKSTPKEEKSFYWFTEEVPYTPLFLQPPYVGTDPPPPHLSRDPQAPQMDSVVPRTSMTPPPPALVRSSLVQSTSFLDSVPVTLTMEPRDWMSADEAGSPRPSSRRREEREKLRAAAVTPPVPPATPRGYEVELKRRPGEGFGFVIASQDVENGRGEAMMDSVEDGG</sequence>
<reference evidence="2" key="1">
    <citation type="submission" date="2020-10" db="EMBL/GenBank/DDBJ databases">
        <title>Chromosome-scale genome assembly of the Allis shad, Alosa alosa.</title>
        <authorList>
            <person name="Margot Z."/>
            <person name="Christophe K."/>
            <person name="Cabau C."/>
            <person name="Louis A."/>
            <person name="Berthelot C."/>
            <person name="Parey E."/>
            <person name="Roest Crollius H."/>
            <person name="Montfort J."/>
            <person name="Robinson-Rechavi M."/>
            <person name="Bucao C."/>
            <person name="Bouchez O."/>
            <person name="Gislard M."/>
            <person name="Lluch J."/>
            <person name="Milhes M."/>
            <person name="Lampietro C."/>
            <person name="Lopez Roques C."/>
            <person name="Donnadieu C."/>
            <person name="Braasch I."/>
            <person name="Desvignes T."/>
            <person name="Postlethwait J."/>
            <person name="Bobe J."/>
            <person name="Guiguen Y."/>
        </authorList>
    </citation>
    <scope>NUCLEOTIDE SEQUENCE</scope>
    <source>
        <strain evidence="2">M-15738</strain>
        <tissue evidence="2">Blood</tissue>
    </source>
</reference>
<dbReference type="AlphaFoldDB" id="A0AAV6HA36"/>
<dbReference type="GO" id="GO:0007165">
    <property type="term" value="P:signal transduction"/>
    <property type="evidence" value="ECO:0007669"/>
    <property type="project" value="TreeGrafter"/>
</dbReference>
<organism evidence="2 3">
    <name type="scientific">Alosa alosa</name>
    <name type="common">allis shad</name>
    <dbReference type="NCBI Taxonomy" id="278164"/>
    <lineage>
        <taxon>Eukaryota</taxon>
        <taxon>Metazoa</taxon>
        <taxon>Chordata</taxon>
        <taxon>Craniata</taxon>
        <taxon>Vertebrata</taxon>
        <taxon>Euteleostomi</taxon>
        <taxon>Actinopterygii</taxon>
        <taxon>Neopterygii</taxon>
        <taxon>Teleostei</taxon>
        <taxon>Clupei</taxon>
        <taxon>Clupeiformes</taxon>
        <taxon>Clupeoidei</taxon>
        <taxon>Clupeidae</taxon>
        <taxon>Alosa</taxon>
    </lineage>
</organism>
<proteinExistence type="predicted"/>
<name>A0AAV6HA36_9TELE</name>
<dbReference type="PANTHER" id="PTHR10316">
    <property type="entry name" value="MEMBRANE ASSOCIATED GUANYLATE KINASE-RELATED"/>
    <property type="match status" value="1"/>
</dbReference>
<keyword evidence="3" id="KW-1185">Reference proteome</keyword>
<gene>
    <name evidence="2" type="ORF">AALO_G00054260</name>
</gene>
<feature type="compositionally biased region" description="Basic and acidic residues" evidence="1">
    <location>
        <begin position="120"/>
        <end position="129"/>
    </location>
</feature>
<dbReference type="GO" id="GO:0005737">
    <property type="term" value="C:cytoplasm"/>
    <property type="evidence" value="ECO:0007669"/>
    <property type="project" value="TreeGrafter"/>
</dbReference>
<evidence type="ECO:0008006" key="4">
    <source>
        <dbReference type="Google" id="ProtNLM"/>
    </source>
</evidence>
<comment type="caution">
    <text evidence="2">The sequence shown here is derived from an EMBL/GenBank/DDBJ whole genome shotgun (WGS) entry which is preliminary data.</text>
</comment>
<feature type="region of interest" description="Disordered" evidence="1">
    <location>
        <begin position="45"/>
        <end position="81"/>
    </location>
</feature>
<dbReference type="GO" id="GO:0005911">
    <property type="term" value="C:cell-cell junction"/>
    <property type="evidence" value="ECO:0007669"/>
    <property type="project" value="TreeGrafter"/>
</dbReference>